<evidence type="ECO:0000256" key="5">
    <source>
        <dbReference type="ARBA" id="ARBA00043266"/>
    </source>
</evidence>
<dbReference type="EMBL" id="BEZZ01001781">
    <property type="protein sequence ID" value="GCC20453.1"/>
    <property type="molecule type" value="Genomic_DNA"/>
</dbReference>
<dbReference type="OMA" id="HSTINWL"/>
<dbReference type="SUPFAM" id="SSF48726">
    <property type="entry name" value="Immunoglobulin"/>
    <property type="match status" value="1"/>
</dbReference>
<feature type="domain" description="Ig-like" evidence="7">
    <location>
        <begin position="35"/>
        <end position="151"/>
    </location>
</feature>
<dbReference type="SMART" id="SM00406">
    <property type="entry name" value="IGv"/>
    <property type="match status" value="1"/>
</dbReference>
<dbReference type="InterPro" id="IPR003599">
    <property type="entry name" value="Ig_sub"/>
</dbReference>
<dbReference type="Pfam" id="PF07686">
    <property type="entry name" value="V-set"/>
    <property type="match status" value="1"/>
</dbReference>
<organism evidence="8 9">
    <name type="scientific">Chiloscyllium punctatum</name>
    <name type="common">Brownbanded bambooshark</name>
    <name type="synonym">Hemiscyllium punctatum</name>
    <dbReference type="NCBI Taxonomy" id="137246"/>
    <lineage>
        <taxon>Eukaryota</taxon>
        <taxon>Metazoa</taxon>
        <taxon>Chordata</taxon>
        <taxon>Craniata</taxon>
        <taxon>Vertebrata</taxon>
        <taxon>Chondrichthyes</taxon>
        <taxon>Elasmobranchii</taxon>
        <taxon>Galeomorphii</taxon>
        <taxon>Galeoidea</taxon>
        <taxon>Orectolobiformes</taxon>
        <taxon>Hemiscylliidae</taxon>
        <taxon>Chiloscyllium</taxon>
    </lineage>
</organism>
<gene>
    <name evidence="8" type="ORF">chiPu_0019013</name>
</gene>
<evidence type="ECO:0000256" key="1">
    <source>
        <dbReference type="ARBA" id="ARBA00022729"/>
    </source>
</evidence>
<feature type="chain" id="PRO_5019332145" description="Ig-like domain-containing protein" evidence="6">
    <location>
        <begin position="23"/>
        <end position="172"/>
    </location>
</feature>
<evidence type="ECO:0000256" key="6">
    <source>
        <dbReference type="SAM" id="SignalP"/>
    </source>
</evidence>
<evidence type="ECO:0000313" key="9">
    <source>
        <dbReference type="Proteomes" id="UP000287033"/>
    </source>
</evidence>
<reference evidence="8 9" key="1">
    <citation type="journal article" date="2018" name="Nat. Ecol. Evol.">
        <title>Shark genomes provide insights into elasmobranch evolution and the origin of vertebrates.</title>
        <authorList>
            <person name="Hara Y"/>
            <person name="Yamaguchi K"/>
            <person name="Onimaru K"/>
            <person name="Kadota M"/>
            <person name="Koyanagi M"/>
            <person name="Keeley SD"/>
            <person name="Tatsumi K"/>
            <person name="Tanaka K"/>
            <person name="Motone F"/>
            <person name="Kageyama Y"/>
            <person name="Nozu R"/>
            <person name="Adachi N"/>
            <person name="Nishimura O"/>
            <person name="Nakagawa R"/>
            <person name="Tanegashima C"/>
            <person name="Kiyatake I"/>
            <person name="Matsumoto R"/>
            <person name="Murakumo K"/>
            <person name="Nishida K"/>
            <person name="Terakita A"/>
            <person name="Kuratani S"/>
            <person name="Sato K"/>
            <person name="Hyodo S Kuraku.S."/>
        </authorList>
    </citation>
    <scope>NUCLEOTIDE SEQUENCE [LARGE SCALE GENOMIC DNA]</scope>
</reference>
<keyword evidence="4" id="KW-0393">Immunoglobulin domain</keyword>
<keyword evidence="5" id="KW-0391">Immunity</keyword>
<keyword evidence="9" id="KW-1185">Reference proteome</keyword>
<dbReference type="GO" id="GO:0002250">
    <property type="term" value="P:adaptive immune response"/>
    <property type="evidence" value="ECO:0007669"/>
    <property type="project" value="UniProtKB-KW"/>
</dbReference>
<accession>A0A401RQL7</accession>
<sequence length="172" mass="19180">MRPVSILVVLAAILTGNSEGDAVHISSSSHGLNCPSDLSHGDSVTQSLPSVVRTKGDEVTLSCTYETTVRYDTFYWYQQRRDTQPEFILWKYSDGSESKASFAEYRFSAELQTSKKFTSLTISGLQLSDTAMYYCALLDDTMMRNSLAPVQKVHSTINWLSVGWSWSDPGLL</sequence>
<dbReference type="InterPro" id="IPR013783">
    <property type="entry name" value="Ig-like_fold"/>
</dbReference>
<dbReference type="SMART" id="SM00409">
    <property type="entry name" value="IG"/>
    <property type="match status" value="1"/>
</dbReference>
<evidence type="ECO:0000313" key="8">
    <source>
        <dbReference type="EMBL" id="GCC20453.1"/>
    </source>
</evidence>
<evidence type="ECO:0000259" key="7">
    <source>
        <dbReference type="PROSITE" id="PS50835"/>
    </source>
</evidence>
<dbReference type="GO" id="GO:0042101">
    <property type="term" value="C:T cell receptor complex"/>
    <property type="evidence" value="ECO:0007669"/>
    <property type="project" value="UniProtKB-KW"/>
</dbReference>
<dbReference type="PANTHER" id="PTHR19367">
    <property type="entry name" value="T-CELL RECEPTOR ALPHA CHAIN V REGION"/>
    <property type="match status" value="1"/>
</dbReference>
<evidence type="ECO:0000256" key="2">
    <source>
        <dbReference type="ARBA" id="ARBA00023130"/>
    </source>
</evidence>
<dbReference type="Proteomes" id="UP000287033">
    <property type="component" value="Unassembled WGS sequence"/>
</dbReference>
<protein>
    <recommendedName>
        <fullName evidence="7">Ig-like domain-containing protein</fullName>
    </recommendedName>
</protein>
<dbReference type="InterPro" id="IPR007110">
    <property type="entry name" value="Ig-like_dom"/>
</dbReference>
<dbReference type="InterPro" id="IPR013106">
    <property type="entry name" value="Ig_V-set"/>
</dbReference>
<dbReference type="PROSITE" id="PS50835">
    <property type="entry name" value="IG_LIKE"/>
    <property type="match status" value="1"/>
</dbReference>
<dbReference type="OrthoDB" id="8947657at2759"/>
<keyword evidence="1 6" id="KW-0732">Signal</keyword>
<dbReference type="PANTHER" id="PTHR19367:SF18">
    <property type="entry name" value="T CELL RECEPTOR ALPHA VARIABLE 16"/>
    <property type="match status" value="1"/>
</dbReference>
<name>A0A401RQL7_CHIPU</name>
<dbReference type="Gene3D" id="2.60.40.10">
    <property type="entry name" value="Immunoglobulins"/>
    <property type="match status" value="1"/>
</dbReference>
<feature type="signal peptide" evidence="6">
    <location>
        <begin position="1"/>
        <end position="22"/>
    </location>
</feature>
<keyword evidence="2" id="KW-1064">Adaptive immunity</keyword>
<evidence type="ECO:0000256" key="3">
    <source>
        <dbReference type="ARBA" id="ARBA00023170"/>
    </source>
</evidence>
<keyword evidence="5" id="KW-1279">T cell receptor</keyword>
<dbReference type="STRING" id="137246.A0A401RQL7"/>
<proteinExistence type="predicted"/>
<dbReference type="InterPro" id="IPR036179">
    <property type="entry name" value="Ig-like_dom_sf"/>
</dbReference>
<dbReference type="InterPro" id="IPR051287">
    <property type="entry name" value="TCR_variable_region"/>
</dbReference>
<dbReference type="AlphaFoldDB" id="A0A401RQL7"/>
<keyword evidence="3" id="KW-0675">Receptor</keyword>
<comment type="caution">
    <text evidence="8">The sequence shown here is derived from an EMBL/GenBank/DDBJ whole genome shotgun (WGS) entry which is preliminary data.</text>
</comment>
<evidence type="ECO:0000256" key="4">
    <source>
        <dbReference type="ARBA" id="ARBA00023319"/>
    </source>
</evidence>